<protein>
    <submittedName>
        <fullName evidence="8">Protein kinase</fullName>
    </submittedName>
</protein>
<dbReference type="Pfam" id="PF00069">
    <property type="entry name" value="Pkinase"/>
    <property type="match status" value="1"/>
</dbReference>
<dbReference type="InterPro" id="IPR017441">
    <property type="entry name" value="Protein_kinase_ATP_BS"/>
</dbReference>
<keyword evidence="2 5" id="KW-0547">Nucleotide-binding</keyword>
<feature type="region of interest" description="Disordered" evidence="6">
    <location>
        <begin position="591"/>
        <end position="643"/>
    </location>
</feature>
<evidence type="ECO:0000256" key="4">
    <source>
        <dbReference type="ARBA" id="ARBA00022840"/>
    </source>
</evidence>
<dbReference type="InterPro" id="IPR011009">
    <property type="entry name" value="Kinase-like_dom_sf"/>
</dbReference>
<evidence type="ECO:0000256" key="5">
    <source>
        <dbReference type="PROSITE-ProRule" id="PRU10141"/>
    </source>
</evidence>
<dbReference type="PANTHER" id="PTHR43289">
    <property type="entry name" value="MITOGEN-ACTIVATED PROTEIN KINASE KINASE KINASE 20-RELATED"/>
    <property type="match status" value="1"/>
</dbReference>
<dbReference type="EMBL" id="JAAIYO010000007">
    <property type="protein sequence ID" value="MBE4751290.1"/>
    <property type="molecule type" value="Genomic_DNA"/>
</dbReference>
<accession>A0ABR9PTN1</accession>
<evidence type="ECO:0000256" key="3">
    <source>
        <dbReference type="ARBA" id="ARBA00022777"/>
    </source>
</evidence>
<dbReference type="RefSeq" id="WP_193428483.1">
    <property type="nucleotide sequence ID" value="NZ_CBCSIP010000036.1"/>
</dbReference>
<sequence length="711" mass="76006">MDPLLSSQVGEFIINERIGAGGMGVVYRATHSLIGKQAAIKVLRADLVSPRVHERLLVEARAVNAIQHSGIIDIFGFGSLPDGRPYIVMELLKGRSLAEFAPTPQPLDVATTVWVLDQILAALGAAHDAGVVHRDLKPANVFVVEGPNAAPTIKLVDFGIAKLLESRDSPTTLDGTILGTPEFMAPEQIRGGEVGPATDLYAVGIMAFQMLTGTRPFHGDPLQVMFAQVDRIPPMPSSLAKGIPPEFDTLVRHLLAKDPAMRPALAETVRLQLQRIPVGTRPAVPKMVARSASRAPAPVVTTSGPISRQDTMPFATPRLGKGHRWKWGGALLLAGLGGAIWFSLPASSEVSASSRPVPTPGVPAIADSTPVPSDVPGPPKDPPPPPATDVKTDGESPVPAQPSPTPQPARAKPAEAPVTQARGVRQETSPEKKLNKDKTDSRTGKDPRPPLPESPTIVSPPGDSPIKIARVPDNPSTPPVQSVTPPATAQRVVIKPAPIEPAPIEPAPIVTRPARPTLPQNSRDEQGLAKRLDRLFDQLYARSPGGKPPQRLLEELLTQYRNAAAGDLTGSERARIKNALDDWEKQFSQALPPSARASAPAARASPPVAPSPVIAPKPPPAPIEKAAPPPPSNPPEPRRGNAAEQRLAARLDRLTAEFKRRTGQDALLTKLGWELHGFYVLSAQELTADQRQTLNIEIDKWEEKLKTLPRR</sequence>
<dbReference type="Gene3D" id="3.30.200.20">
    <property type="entry name" value="Phosphorylase Kinase, domain 1"/>
    <property type="match status" value="1"/>
</dbReference>
<dbReference type="SMART" id="SM00220">
    <property type="entry name" value="S_TKc"/>
    <property type="match status" value="1"/>
</dbReference>
<evidence type="ECO:0000313" key="8">
    <source>
        <dbReference type="EMBL" id="MBE4751290.1"/>
    </source>
</evidence>
<feature type="compositionally biased region" description="Polar residues" evidence="6">
    <location>
        <begin position="300"/>
        <end position="310"/>
    </location>
</feature>
<dbReference type="Gene3D" id="1.10.510.10">
    <property type="entry name" value="Transferase(Phosphotransferase) domain 1"/>
    <property type="match status" value="1"/>
</dbReference>
<dbReference type="CDD" id="cd14014">
    <property type="entry name" value="STKc_PknB_like"/>
    <property type="match status" value="1"/>
</dbReference>
<dbReference type="InterPro" id="IPR000719">
    <property type="entry name" value="Prot_kinase_dom"/>
</dbReference>
<dbReference type="PROSITE" id="PS00108">
    <property type="entry name" value="PROTEIN_KINASE_ST"/>
    <property type="match status" value="1"/>
</dbReference>
<evidence type="ECO:0000256" key="1">
    <source>
        <dbReference type="ARBA" id="ARBA00022679"/>
    </source>
</evidence>
<keyword evidence="1" id="KW-0808">Transferase</keyword>
<evidence type="ECO:0000313" key="9">
    <source>
        <dbReference type="Proteomes" id="UP001516472"/>
    </source>
</evidence>
<name>A0ABR9PTN1_9BACT</name>
<evidence type="ECO:0000256" key="6">
    <source>
        <dbReference type="SAM" id="MobiDB-lite"/>
    </source>
</evidence>
<dbReference type="PANTHER" id="PTHR43289:SF6">
    <property type="entry name" value="SERINE_THREONINE-PROTEIN KINASE NEKL-3"/>
    <property type="match status" value="1"/>
</dbReference>
<dbReference type="SUPFAM" id="SSF56112">
    <property type="entry name" value="Protein kinase-like (PK-like)"/>
    <property type="match status" value="1"/>
</dbReference>
<keyword evidence="3 8" id="KW-0418">Kinase</keyword>
<feature type="compositionally biased region" description="Pro residues" evidence="6">
    <location>
        <begin position="607"/>
        <end position="635"/>
    </location>
</feature>
<reference evidence="8 9" key="1">
    <citation type="submission" date="2020-02" db="EMBL/GenBank/DDBJ databases">
        <authorList>
            <person name="Babadi Z.K."/>
            <person name="Risdian C."/>
            <person name="Ebrahimipour G.H."/>
            <person name="Wink J."/>
        </authorList>
    </citation>
    <scope>NUCLEOTIDE SEQUENCE [LARGE SCALE GENOMIC DNA]</scope>
    <source>
        <strain evidence="8 9">ZKHCc1 1396</strain>
    </source>
</reference>
<dbReference type="Proteomes" id="UP001516472">
    <property type="component" value="Unassembled WGS sequence"/>
</dbReference>
<keyword evidence="4 5" id="KW-0067">ATP-binding</keyword>
<feature type="compositionally biased region" description="Pro residues" evidence="6">
    <location>
        <begin position="373"/>
        <end position="387"/>
    </location>
</feature>
<feature type="region of interest" description="Disordered" evidence="6">
    <location>
        <begin position="295"/>
        <end position="317"/>
    </location>
</feature>
<evidence type="ECO:0000259" key="7">
    <source>
        <dbReference type="PROSITE" id="PS50011"/>
    </source>
</evidence>
<organism evidence="8 9">
    <name type="scientific">Corallococcus soli</name>
    <dbReference type="NCBI Taxonomy" id="2710757"/>
    <lineage>
        <taxon>Bacteria</taxon>
        <taxon>Pseudomonadati</taxon>
        <taxon>Myxococcota</taxon>
        <taxon>Myxococcia</taxon>
        <taxon>Myxococcales</taxon>
        <taxon>Cystobacterineae</taxon>
        <taxon>Myxococcaceae</taxon>
        <taxon>Corallococcus</taxon>
    </lineage>
</organism>
<dbReference type="PROSITE" id="PS00107">
    <property type="entry name" value="PROTEIN_KINASE_ATP"/>
    <property type="match status" value="1"/>
</dbReference>
<feature type="binding site" evidence="5">
    <location>
        <position position="41"/>
    </location>
    <ligand>
        <name>ATP</name>
        <dbReference type="ChEBI" id="CHEBI:30616"/>
    </ligand>
</feature>
<dbReference type="InterPro" id="IPR008271">
    <property type="entry name" value="Ser/Thr_kinase_AS"/>
</dbReference>
<gene>
    <name evidence="8" type="ORF">G4177_24240</name>
</gene>
<dbReference type="PROSITE" id="PS50011">
    <property type="entry name" value="PROTEIN_KINASE_DOM"/>
    <property type="match status" value="1"/>
</dbReference>
<feature type="compositionally biased region" description="Basic and acidic residues" evidence="6">
    <location>
        <begin position="424"/>
        <end position="448"/>
    </location>
</feature>
<comment type="caution">
    <text evidence="8">The sequence shown here is derived from an EMBL/GenBank/DDBJ whole genome shotgun (WGS) entry which is preliminary data.</text>
</comment>
<dbReference type="GO" id="GO:0016301">
    <property type="term" value="F:kinase activity"/>
    <property type="evidence" value="ECO:0007669"/>
    <property type="project" value="UniProtKB-KW"/>
</dbReference>
<feature type="domain" description="Protein kinase" evidence="7">
    <location>
        <begin position="12"/>
        <end position="284"/>
    </location>
</feature>
<proteinExistence type="predicted"/>
<feature type="region of interest" description="Disordered" evidence="6">
    <location>
        <begin position="350"/>
        <end position="525"/>
    </location>
</feature>
<evidence type="ECO:0000256" key="2">
    <source>
        <dbReference type="ARBA" id="ARBA00022741"/>
    </source>
</evidence>
<feature type="compositionally biased region" description="Low complexity" evidence="6">
    <location>
        <begin position="479"/>
        <end position="489"/>
    </location>
</feature>
<feature type="compositionally biased region" description="Low complexity" evidence="6">
    <location>
        <begin position="592"/>
        <end position="606"/>
    </location>
</feature>
<keyword evidence="9" id="KW-1185">Reference proteome</keyword>